<evidence type="ECO:0000313" key="2">
    <source>
        <dbReference type="EMBL" id="JAI06396.1"/>
    </source>
</evidence>
<organism evidence="2">
    <name type="scientific">Anguilla anguilla</name>
    <name type="common">European freshwater eel</name>
    <name type="synonym">Muraena anguilla</name>
    <dbReference type="NCBI Taxonomy" id="7936"/>
    <lineage>
        <taxon>Eukaryota</taxon>
        <taxon>Metazoa</taxon>
        <taxon>Chordata</taxon>
        <taxon>Craniata</taxon>
        <taxon>Vertebrata</taxon>
        <taxon>Euteleostomi</taxon>
        <taxon>Actinopterygii</taxon>
        <taxon>Neopterygii</taxon>
        <taxon>Teleostei</taxon>
        <taxon>Anguilliformes</taxon>
        <taxon>Anguillidae</taxon>
        <taxon>Anguilla</taxon>
    </lineage>
</organism>
<reference evidence="2" key="2">
    <citation type="journal article" date="2015" name="Fish Shellfish Immunol.">
        <title>Early steps in the European eel (Anguilla anguilla)-Vibrio vulnificus interaction in the gills: Role of the RtxA13 toxin.</title>
        <authorList>
            <person name="Callol A."/>
            <person name="Pajuelo D."/>
            <person name="Ebbesson L."/>
            <person name="Teles M."/>
            <person name="MacKenzie S."/>
            <person name="Amaro C."/>
        </authorList>
    </citation>
    <scope>NUCLEOTIDE SEQUENCE</scope>
</reference>
<dbReference type="EMBL" id="GBXM01002182">
    <property type="protein sequence ID" value="JAI06396.1"/>
    <property type="molecule type" value="Transcribed_RNA"/>
</dbReference>
<feature type="transmembrane region" description="Helical" evidence="1">
    <location>
        <begin position="12"/>
        <end position="33"/>
    </location>
</feature>
<name>A0A0E9XX21_ANGAN</name>
<keyword evidence="1" id="KW-1133">Transmembrane helix</keyword>
<accession>A0A0E9XX21</accession>
<proteinExistence type="predicted"/>
<evidence type="ECO:0000256" key="1">
    <source>
        <dbReference type="SAM" id="Phobius"/>
    </source>
</evidence>
<sequence>MCVKLSLLVTELKICPLISGLGVSNILLLLYSVYQSHMTLDPCSLLQVFIIVLLSYNGL</sequence>
<protein>
    <submittedName>
        <fullName evidence="2">Uncharacterized protein</fullName>
    </submittedName>
</protein>
<keyword evidence="1" id="KW-0472">Membrane</keyword>
<keyword evidence="1" id="KW-0812">Transmembrane</keyword>
<reference evidence="2" key="1">
    <citation type="submission" date="2014-11" db="EMBL/GenBank/DDBJ databases">
        <authorList>
            <person name="Amaro Gonzalez C."/>
        </authorList>
    </citation>
    <scope>NUCLEOTIDE SEQUENCE</scope>
</reference>
<dbReference type="AlphaFoldDB" id="A0A0E9XX21"/>